<dbReference type="GO" id="GO:0019900">
    <property type="term" value="F:kinase binding"/>
    <property type="evidence" value="ECO:0007669"/>
    <property type="project" value="TreeGrafter"/>
</dbReference>
<keyword evidence="2" id="KW-0853">WD repeat</keyword>
<keyword evidence="4" id="KW-0175">Coiled coil</keyword>
<feature type="compositionally biased region" description="Low complexity" evidence="5">
    <location>
        <begin position="724"/>
        <end position="735"/>
    </location>
</feature>
<evidence type="ECO:0000313" key="7">
    <source>
        <dbReference type="RefSeq" id="XP_032817829.1"/>
    </source>
</evidence>
<name>A0AAJ7TI48_PETMA</name>
<feature type="compositionally biased region" description="Basic and acidic residues" evidence="5">
    <location>
        <begin position="585"/>
        <end position="595"/>
    </location>
</feature>
<dbReference type="PANTHER" id="PTHR14897:SF5">
    <property type="entry name" value="WD REPEAT AND COILED-COIL-CONTAINING PROTEIN"/>
    <property type="match status" value="1"/>
</dbReference>
<evidence type="ECO:0000313" key="6">
    <source>
        <dbReference type="Proteomes" id="UP001318040"/>
    </source>
</evidence>
<evidence type="ECO:0000256" key="4">
    <source>
        <dbReference type="ARBA" id="ARBA00023054"/>
    </source>
</evidence>
<evidence type="ECO:0000256" key="2">
    <source>
        <dbReference type="ARBA" id="ARBA00022574"/>
    </source>
</evidence>
<proteinExistence type="predicted"/>
<accession>A0AAJ7TI48</accession>
<dbReference type="InterPro" id="IPR028041">
    <property type="entry name" value="WDCP"/>
</dbReference>
<gene>
    <name evidence="7" type="primary">LOC116946708</name>
</gene>
<reference evidence="7" key="1">
    <citation type="submission" date="2025-08" db="UniProtKB">
        <authorList>
            <consortium name="RefSeq"/>
        </authorList>
    </citation>
    <scope>IDENTIFICATION</scope>
    <source>
        <tissue evidence="7">Sperm</tissue>
    </source>
</reference>
<feature type="compositionally biased region" description="Low complexity" evidence="5">
    <location>
        <begin position="518"/>
        <end position="528"/>
    </location>
</feature>
<feature type="region of interest" description="Disordered" evidence="5">
    <location>
        <begin position="508"/>
        <end position="528"/>
    </location>
</feature>
<dbReference type="PANTHER" id="PTHR14897">
    <property type="entry name" value="WD REPEAT AND COILED-COIL-CONTAINING PROTEIN"/>
    <property type="match status" value="1"/>
</dbReference>
<feature type="compositionally biased region" description="Acidic residues" evidence="5">
    <location>
        <begin position="56"/>
        <end position="66"/>
    </location>
</feature>
<dbReference type="Proteomes" id="UP001318040">
    <property type="component" value="Chromosome 27"/>
</dbReference>
<feature type="region of interest" description="Disordered" evidence="5">
    <location>
        <begin position="551"/>
        <end position="599"/>
    </location>
</feature>
<feature type="region of interest" description="Disordered" evidence="5">
    <location>
        <begin position="49"/>
        <end position="86"/>
    </location>
</feature>
<feature type="region of interest" description="Disordered" evidence="5">
    <location>
        <begin position="701"/>
        <end position="787"/>
    </location>
</feature>
<dbReference type="SUPFAM" id="SSF75011">
    <property type="entry name" value="3-carboxy-cis,cis-mucoante lactonizing enzyme"/>
    <property type="match status" value="1"/>
</dbReference>
<evidence type="ECO:0000256" key="3">
    <source>
        <dbReference type="ARBA" id="ARBA00022737"/>
    </source>
</evidence>
<keyword evidence="6" id="KW-1185">Reference proteome</keyword>
<evidence type="ECO:0000256" key="1">
    <source>
        <dbReference type="ARBA" id="ARBA00015683"/>
    </source>
</evidence>
<feature type="region of interest" description="Disordered" evidence="5">
    <location>
        <begin position="611"/>
        <end position="658"/>
    </location>
</feature>
<feature type="compositionally biased region" description="Low complexity" evidence="5">
    <location>
        <begin position="761"/>
        <end position="771"/>
    </location>
</feature>
<dbReference type="Pfam" id="PF15390">
    <property type="entry name" value="WDCP"/>
    <property type="match status" value="4"/>
</dbReference>
<keyword evidence="3" id="KW-0677">Repeat</keyword>
<feature type="compositionally biased region" description="Low complexity" evidence="5">
    <location>
        <begin position="704"/>
        <end position="715"/>
    </location>
</feature>
<dbReference type="AlphaFoldDB" id="A0AAJ7TI48"/>
<protein>
    <recommendedName>
        <fullName evidence="1">WD repeat and coiled-coil-containing protein</fullName>
    </recommendedName>
</protein>
<sequence length="890" mass="94705">MELGRTKMPRCGANALRQAVHPSHGLAWTDGRRVMLACLRLRSAAPYKGGRTDTAGDCDDDDDDDDSQRHPSLFAAGVGASSTTGPVPPASITSCSLLDSSIIGTFEHVWDLCWGASCCPGSAALLAVQHKRHATVWLLRRVGQLPSDPAAKGYDPCANLLVSQTCEVAVRQRILPQGCVWHPNSDALAVLTDGEAWLLTAARQGNSRIRVPLPHHHHHQQQQHQRPHQLRHPCCPQAVRCAAWSDGGRRLVVAAGASIFLYEWDEARRSLSPSATCPIFHLGGFASAALPVGGSLLAVALEAPGLAAVAAAPTPWPHNKTAGRRLASSQVSLARGVEPGIQEMKALPGHPRHRSSADFCHCVESANSLAVGPPPSTLLLVSFDGSSHGTCATRRVLMPGLAVPDLVAFEPRSATLALASNAAGLVLLFTLGPLGSVVASGSVRLASEEKVKGVCFFDDRTLLLASGRLCQGDAPLVLSSPPSSTSSPEPFSYTSKYSLRILARDLPTPRAAEDERSTSIQSTVSSSRSSLNYMQARRACPIIQVNADSKGEDDICAPLGDEVEAKPPTPGDSEATLPRGNRSARTGECKGHGQEHTTSQTYFTRLLVNNEQPSGGKFVTSPRPLGPHPRLHHDSSNDLGSHGYVRTGPASDSNRAGTTFPPLLRGSVCESLNNLFVQLRQNVQRLNSGVAEVTVHLADRHKVPTSPTAAPLTTPGCPHRRPTQQQHQHQQQQQQPRVRASAVVRNSPLGCAAKGADDARGSGPDGSPRSGVRAAQGARLVDERSGTTVPVAERAEWVRVTCQGGSDGNETGIFLLTGGRLHFGVVKEVFALRVVEIQAGERWMILGGDENNLIPLTFDPGAEVVVREGRRQVWHGKVTARNAEDASSEA</sequence>
<evidence type="ECO:0000256" key="5">
    <source>
        <dbReference type="SAM" id="MobiDB-lite"/>
    </source>
</evidence>
<organism evidence="6 7">
    <name type="scientific">Petromyzon marinus</name>
    <name type="common">Sea lamprey</name>
    <dbReference type="NCBI Taxonomy" id="7757"/>
    <lineage>
        <taxon>Eukaryota</taxon>
        <taxon>Metazoa</taxon>
        <taxon>Chordata</taxon>
        <taxon>Craniata</taxon>
        <taxon>Vertebrata</taxon>
        <taxon>Cyclostomata</taxon>
        <taxon>Hyperoartia</taxon>
        <taxon>Petromyzontiformes</taxon>
        <taxon>Petromyzontidae</taxon>
        <taxon>Petromyzon</taxon>
    </lineage>
</organism>
<dbReference type="RefSeq" id="XP_032817829.1">
    <property type="nucleotide sequence ID" value="XM_032961938.1"/>
</dbReference>
<dbReference type="KEGG" id="pmrn:116946708"/>